<dbReference type="OrthoDB" id="4119890at2"/>
<dbReference type="EMBL" id="LT629688">
    <property type="protein sequence ID" value="SDE61848.1"/>
    <property type="molecule type" value="Genomic_DNA"/>
</dbReference>
<reference evidence="1 2" key="1">
    <citation type="submission" date="2016-10" db="EMBL/GenBank/DDBJ databases">
        <authorList>
            <person name="de Groot N.N."/>
        </authorList>
    </citation>
    <scope>NUCLEOTIDE SEQUENCE [LARGE SCALE GENOMIC DNA]</scope>
    <source>
        <strain evidence="1 2">MON 2.2</strain>
    </source>
</reference>
<dbReference type="AlphaFoldDB" id="A0A1G7EDU1"/>
<evidence type="ECO:0000313" key="1">
    <source>
        <dbReference type="EMBL" id="SDE61848.1"/>
    </source>
</evidence>
<gene>
    <name evidence="1" type="ORF">SAMN04489747_3915</name>
</gene>
<accession>A0A1G7EDU1</accession>
<protein>
    <recommendedName>
        <fullName evidence="3">Acetyltransferase (GNAT) family protein</fullName>
    </recommendedName>
</protein>
<sequence>MTTPSTTTVTLASVPVADAAALHDVFAGVARINAANNLALLGHTDLVDAPAATCAAFLDRGDADKLLLVALDGPTTDPQGPGLPEVTEIGTARVLGYAEASLPTKDNLDLAEVFVEVHPDAARAGLGGVLATALEDEVRARGRHTLMSWTAHRDEAEPASDEALVAPTGVGALRRDDPVTRFALSRGYALEQTERHSQLEVPVAEEVLAPLRQQAVAASEGYEVLTWVGRTPEEHLEQMARLRQRMSVDVPMGALAFEEEAWDAERVRRGDDRAERMGRTVLTAAARHLASGEMVAYSVLICPGENEAVGWQGDTLVHGDHRGHRLGMLVKVANLEAMATRRPSTQRVHTWNAGENQWMLAINVALGFRRVATEGAWQKRVSD</sequence>
<dbReference type="Gene3D" id="3.40.630.30">
    <property type="match status" value="1"/>
</dbReference>
<dbReference type="InterPro" id="IPR016181">
    <property type="entry name" value="Acyl_CoA_acyltransferase"/>
</dbReference>
<name>A0A1G7EDU1_9ACTN</name>
<dbReference type="Proteomes" id="UP000198546">
    <property type="component" value="Chromosome i"/>
</dbReference>
<keyword evidence="2" id="KW-1185">Reference proteome</keyword>
<dbReference type="RefSeq" id="WP_090595817.1">
    <property type="nucleotide sequence ID" value="NZ_LT629688.1"/>
</dbReference>
<proteinExistence type="predicted"/>
<dbReference type="STRING" id="675864.SAMN04489747_3915"/>
<dbReference type="SUPFAM" id="SSF55729">
    <property type="entry name" value="Acyl-CoA N-acyltransferases (Nat)"/>
    <property type="match status" value="2"/>
</dbReference>
<evidence type="ECO:0008006" key="3">
    <source>
        <dbReference type="Google" id="ProtNLM"/>
    </source>
</evidence>
<organism evidence="1 2">
    <name type="scientific">Auraticoccus monumenti</name>
    <dbReference type="NCBI Taxonomy" id="675864"/>
    <lineage>
        <taxon>Bacteria</taxon>
        <taxon>Bacillati</taxon>
        <taxon>Actinomycetota</taxon>
        <taxon>Actinomycetes</taxon>
        <taxon>Propionibacteriales</taxon>
        <taxon>Propionibacteriaceae</taxon>
        <taxon>Auraticoccus</taxon>
    </lineage>
</organism>
<evidence type="ECO:0000313" key="2">
    <source>
        <dbReference type="Proteomes" id="UP000198546"/>
    </source>
</evidence>